<accession>A0A559T2G4</accession>
<sequence length="88" mass="9463">MHSKNRPVVVLTACLIVTACSNSAPHVIAPPLQLPGVLTASCPVPPFPDDDSADAAFVTLKQMYDIYATCAGRHVELVDFIGKRHHEP</sequence>
<evidence type="ECO:0000313" key="2">
    <source>
        <dbReference type="EMBL" id="TVZ68788.1"/>
    </source>
</evidence>
<reference evidence="2" key="2">
    <citation type="submission" date="2019-08" db="EMBL/GenBank/DDBJ databases">
        <title>Investigation of anaerobic lignin degradation for improved lignocellulosic biofuels.</title>
        <authorList>
            <person name="Deangelis K.PhD."/>
        </authorList>
    </citation>
    <scope>NUCLEOTIDE SEQUENCE [LARGE SCALE GENOMIC DNA]</scope>
    <source>
        <strain evidence="2">128R</strain>
    </source>
</reference>
<reference evidence="2" key="1">
    <citation type="submission" date="2019-06" db="EMBL/GenBank/DDBJ databases">
        <authorList>
            <person name="Deangelis K."/>
            <person name="Huntemann M."/>
            <person name="Clum A."/>
            <person name="Pillay M."/>
            <person name="Palaniappan K."/>
            <person name="Varghese N."/>
            <person name="Mikhailova N."/>
            <person name="Stamatis D."/>
            <person name="Reddy T."/>
            <person name="Daum C."/>
            <person name="Shapiro N."/>
            <person name="Ivanova N."/>
            <person name="Kyrpides N."/>
            <person name="Woyke T."/>
        </authorList>
    </citation>
    <scope>NUCLEOTIDE SEQUENCE [LARGE SCALE GENOMIC DNA]</scope>
    <source>
        <strain evidence="2">128R</strain>
    </source>
</reference>
<feature type="signal peptide" evidence="1">
    <location>
        <begin position="1"/>
        <end position="29"/>
    </location>
</feature>
<feature type="chain" id="PRO_5022169109" description="Lipoprotein" evidence="1">
    <location>
        <begin position="30"/>
        <end position="88"/>
    </location>
</feature>
<comment type="caution">
    <text evidence="2">The sequence shown here is derived from an EMBL/GenBank/DDBJ whole genome shotgun (WGS) entry which is preliminary data.</text>
</comment>
<evidence type="ECO:0000256" key="1">
    <source>
        <dbReference type="SAM" id="SignalP"/>
    </source>
</evidence>
<keyword evidence="1" id="KW-0732">Signal</keyword>
<dbReference type="EMBL" id="VISQ01000001">
    <property type="protein sequence ID" value="TVZ68788.1"/>
    <property type="molecule type" value="Genomic_DNA"/>
</dbReference>
<name>A0A559T2G4_SERFO</name>
<organism evidence="2">
    <name type="scientific">Serratia fonticola</name>
    <dbReference type="NCBI Taxonomy" id="47917"/>
    <lineage>
        <taxon>Bacteria</taxon>
        <taxon>Pseudomonadati</taxon>
        <taxon>Pseudomonadota</taxon>
        <taxon>Gammaproteobacteria</taxon>
        <taxon>Enterobacterales</taxon>
        <taxon>Yersiniaceae</taxon>
        <taxon>Serratia</taxon>
    </lineage>
</organism>
<protein>
    <recommendedName>
        <fullName evidence="3">Lipoprotein</fullName>
    </recommendedName>
</protein>
<gene>
    <name evidence="2" type="ORF">FHU10_1244</name>
</gene>
<dbReference type="PROSITE" id="PS51257">
    <property type="entry name" value="PROKAR_LIPOPROTEIN"/>
    <property type="match status" value="1"/>
</dbReference>
<dbReference type="AlphaFoldDB" id="A0A559T2G4"/>
<proteinExistence type="predicted"/>
<evidence type="ECO:0008006" key="3">
    <source>
        <dbReference type="Google" id="ProtNLM"/>
    </source>
</evidence>